<sequence>MIYVLIIRRLNVVSLFSGLTPSHVLVAQRFALRYLYITVLNIFALWLTQNMRLDNRLAQLEFGDPTEIGERDLNLSGGHKQHIQLARAVYQDCDIYLLADVFSADDAQIGFKLFRVN</sequence>
<dbReference type="InterPro" id="IPR050173">
    <property type="entry name" value="ABC_transporter_C-like"/>
</dbReference>
<evidence type="ECO:0000313" key="5">
    <source>
        <dbReference type="EMBL" id="KAL3693999.1"/>
    </source>
</evidence>
<evidence type="ECO:0000259" key="4">
    <source>
        <dbReference type="Pfam" id="PF00005"/>
    </source>
</evidence>
<dbReference type="InterPro" id="IPR027417">
    <property type="entry name" value="P-loop_NTPase"/>
</dbReference>
<dbReference type="Proteomes" id="UP001633002">
    <property type="component" value="Unassembled WGS sequence"/>
</dbReference>
<dbReference type="AlphaFoldDB" id="A0ABD3HTK2"/>
<keyword evidence="1" id="KW-0547">Nucleotide-binding</keyword>
<protein>
    <recommendedName>
        <fullName evidence="4">ABC transporter domain-containing protein</fullName>
    </recommendedName>
</protein>
<dbReference type="Gene3D" id="3.40.50.300">
    <property type="entry name" value="P-loop containing nucleotide triphosphate hydrolases"/>
    <property type="match status" value="1"/>
</dbReference>
<feature type="domain" description="ABC transporter" evidence="4">
    <location>
        <begin position="29"/>
        <end position="98"/>
    </location>
</feature>
<dbReference type="GO" id="GO:0005524">
    <property type="term" value="F:ATP binding"/>
    <property type="evidence" value="ECO:0007669"/>
    <property type="project" value="UniProtKB-KW"/>
</dbReference>
<name>A0ABD3HTK2_9MARC</name>
<keyword evidence="6" id="KW-1185">Reference proteome</keyword>
<evidence type="ECO:0000256" key="2">
    <source>
        <dbReference type="ARBA" id="ARBA00022840"/>
    </source>
</evidence>
<proteinExistence type="predicted"/>
<comment type="caution">
    <text evidence="5">The sequence shown here is derived from an EMBL/GenBank/DDBJ whole genome shotgun (WGS) entry which is preliminary data.</text>
</comment>
<gene>
    <name evidence="5" type="ORF">R1sor_007650</name>
</gene>
<keyword evidence="3" id="KW-1133">Transmembrane helix</keyword>
<keyword evidence="2" id="KW-0067">ATP-binding</keyword>
<feature type="transmembrane region" description="Helical" evidence="3">
    <location>
        <begin position="30"/>
        <end position="47"/>
    </location>
</feature>
<accession>A0ABD3HTK2</accession>
<reference evidence="5 6" key="1">
    <citation type="submission" date="2024-09" db="EMBL/GenBank/DDBJ databases">
        <title>Chromosome-scale assembly of Riccia sorocarpa.</title>
        <authorList>
            <person name="Paukszto L."/>
        </authorList>
    </citation>
    <scope>NUCLEOTIDE SEQUENCE [LARGE SCALE GENOMIC DNA]</scope>
    <source>
        <strain evidence="5">LP-2024</strain>
        <tissue evidence="5">Aerial parts of the thallus</tissue>
    </source>
</reference>
<dbReference type="PANTHER" id="PTHR24223:SF440">
    <property type="match status" value="1"/>
</dbReference>
<organism evidence="5 6">
    <name type="scientific">Riccia sorocarpa</name>
    <dbReference type="NCBI Taxonomy" id="122646"/>
    <lineage>
        <taxon>Eukaryota</taxon>
        <taxon>Viridiplantae</taxon>
        <taxon>Streptophyta</taxon>
        <taxon>Embryophyta</taxon>
        <taxon>Marchantiophyta</taxon>
        <taxon>Marchantiopsida</taxon>
        <taxon>Marchantiidae</taxon>
        <taxon>Marchantiales</taxon>
        <taxon>Ricciaceae</taxon>
        <taxon>Riccia</taxon>
    </lineage>
</organism>
<dbReference type="SUPFAM" id="SSF52540">
    <property type="entry name" value="P-loop containing nucleoside triphosphate hydrolases"/>
    <property type="match status" value="1"/>
</dbReference>
<dbReference type="PANTHER" id="PTHR24223">
    <property type="entry name" value="ATP-BINDING CASSETTE SUB-FAMILY C"/>
    <property type="match status" value="1"/>
</dbReference>
<evidence type="ECO:0000256" key="1">
    <source>
        <dbReference type="ARBA" id="ARBA00022741"/>
    </source>
</evidence>
<evidence type="ECO:0000256" key="3">
    <source>
        <dbReference type="SAM" id="Phobius"/>
    </source>
</evidence>
<keyword evidence="3" id="KW-0472">Membrane</keyword>
<keyword evidence="3" id="KW-0812">Transmembrane</keyword>
<dbReference type="EMBL" id="JBJQOH010000003">
    <property type="protein sequence ID" value="KAL3693999.1"/>
    <property type="molecule type" value="Genomic_DNA"/>
</dbReference>
<dbReference type="Pfam" id="PF00005">
    <property type="entry name" value="ABC_tran"/>
    <property type="match status" value="1"/>
</dbReference>
<evidence type="ECO:0000313" key="6">
    <source>
        <dbReference type="Proteomes" id="UP001633002"/>
    </source>
</evidence>
<dbReference type="InterPro" id="IPR003439">
    <property type="entry name" value="ABC_transporter-like_ATP-bd"/>
</dbReference>